<protein>
    <submittedName>
        <fullName evidence="4">Gfo/Idh/MocA family oxidoreductase</fullName>
    </submittedName>
</protein>
<dbReference type="PANTHER" id="PTHR43818:SF5">
    <property type="entry name" value="OXIDOREDUCTASE FAMILY PROTEIN"/>
    <property type="match status" value="1"/>
</dbReference>
<dbReference type="SUPFAM" id="SSF55347">
    <property type="entry name" value="Glyceraldehyde-3-phosphate dehydrogenase-like, C-terminal domain"/>
    <property type="match status" value="1"/>
</dbReference>
<dbReference type="Gene3D" id="3.30.360.10">
    <property type="entry name" value="Dihydrodipicolinate Reductase, domain 2"/>
    <property type="match status" value="1"/>
</dbReference>
<proteinExistence type="predicted"/>
<feature type="domain" description="Gfo/Idh/MocA-like oxidoreductase bacterial type C-terminal" evidence="3">
    <location>
        <begin position="375"/>
        <end position="444"/>
    </location>
</feature>
<dbReference type="InterPro" id="IPR006311">
    <property type="entry name" value="TAT_signal"/>
</dbReference>
<reference evidence="4" key="1">
    <citation type="journal article" date="2020" name="mSystems">
        <title>Genome- and Community-Level Interaction Insights into Carbon Utilization and Element Cycling Functions of Hydrothermarchaeota in Hydrothermal Sediment.</title>
        <authorList>
            <person name="Zhou Z."/>
            <person name="Liu Y."/>
            <person name="Xu W."/>
            <person name="Pan J."/>
            <person name="Luo Z.H."/>
            <person name="Li M."/>
        </authorList>
    </citation>
    <scope>NUCLEOTIDE SEQUENCE [LARGE SCALE GENOMIC DNA]</scope>
    <source>
        <strain evidence="4">HyVt-345</strain>
    </source>
</reference>
<comment type="caution">
    <text evidence="4">The sequence shown here is derived from an EMBL/GenBank/DDBJ whole genome shotgun (WGS) entry which is preliminary data.</text>
</comment>
<evidence type="ECO:0000259" key="3">
    <source>
        <dbReference type="Pfam" id="PF19051"/>
    </source>
</evidence>
<dbReference type="InterPro" id="IPR036291">
    <property type="entry name" value="NAD(P)-bd_dom_sf"/>
</dbReference>
<dbReference type="InterPro" id="IPR000683">
    <property type="entry name" value="Gfo/Idh/MocA-like_OxRdtase_N"/>
</dbReference>
<name>A0A831VX58_9FLAO</name>
<dbReference type="AlphaFoldDB" id="A0A831VX58"/>
<feature type="domain" description="Gfo/Idh/MocA-like oxidoreductase bacterial type C-terminal" evidence="3">
    <location>
        <begin position="208"/>
        <end position="260"/>
    </location>
</feature>
<dbReference type="PROSITE" id="PS51318">
    <property type="entry name" value="TAT"/>
    <property type="match status" value="1"/>
</dbReference>
<feature type="region of interest" description="Disordered" evidence="1">
    <location>
        <begin position="345"/>
        <end position="369"/>
    </location>
</feature>
<dbReference type="Pfam" id="PF01408">
    <property type="entry name" value="GFO_IDH_MocA"/>
    <property type="match status" value="1"/>
</dbReference>
<organism evidence="4">
    <name type="scientific">Pricia antarctica</name>
    <dbReference type="NCBI Taxonomy" id="641691"/>
    <lineage>
        <taxon>Bacteria</taxon>
        <taxon>Pseudomonadati</taxon>
        <taxon>Bacteroidota</taxon>
        <taxon>Flavobacteriia</taxon>
        <taxon>Flavobacteriales</taxon>
        <taxon>Flavobacteriaceae</taxon>
        <taxon>Pricia</taxon>
    </lineage>
</organism>
<feature type="domain" description="Gfo/Idh/MocA-like oxidoreductase N-terminal" evidence="2">
    <location>
        <begin position="42"/>
        <end position="165"/>
    </location>
</feature>
<accession>A0A831VX58</accession>
<dbReference type="GO" id="GO:0000166">
    <property type="term" value="F:nucleotide binding"/>
    <property type="evidence" value="ECO:0007669"/>
    <property type="project" value="InterPro"/>
</dbReference>
<gene>
    <name evidence="4" type="ORF">ENH87_20015</name>
</gene>
<dbReference type="Gene3D" id="3.40.50.720">
    <property type="entry name" value="NAD(P)-binding Rossmann-like Domain"/>
    <property type="match status" value="1"/>
</dbReference>
<dbReference type="Proteomes" id="UP000886191">
    <property type="component" value="Unassembled WGS sequence"/>
</dbReference>
<dbReference type="InterPro" id="IPR050463">
    <property type="entry name" value="Gfo/Idh/MocA_oxidrdct_glycsds"/>
</dbReference>
<sequence>MKSSKKSSSRRSFIKKTAVAGTGIIAAPTIVSASVFGANDRINAAVLGINGRGKNHISSLMELENVRVATLCDPDMNLLKKGMTDFREKYDKKVNVEQDLRQVFDDKDIDVVSIATPNHWHALSVIWACQAGKDVYVEKPGSHNIWEGRKMIEAATKYDRIVQHGVQLRSSPAVNEAIGLLRDGYIGNVYMARGLVFRWRPSIGDKGTSPVPEGIDYDLWTGPAQKRPFTENLVHYNWHWHWDYGNGDVGNQGIHETDLCMWGLDVGLPTQITSMGGKYLWDDAKETPEVLTSIYNYPEENKIIQFEVRPWCTNTEQDVTVGNIFYGDKGILAVDGYDSYKTYMGQDRTPGKSGSDGGESASGMDRGAGGTTGHFANFIEAVRKHDKSILNGPVETAHLSSGLAHLGNIAYRTGKVLEFDPKAEKFVNNPEADKMLTREYRPGFEVPQNV</sequence>
<dbReference type="SUPFAM" id="SSF51735">
    <property type="entry name" value="NAD(P)-binding Rossmann-fold domains"/>
    <property type="match status" value="1"/>
</dbReference>
<evidence type="ECO:0000313" key="4">
    <source>
        <dbReference type="EMBL" id="HEA23179.1"/>
    </source>
</evidence>
<evidence type="ECO:0000259" key="2">
    <source>
        <dbReference type="Pfam" id="PF01408"/>
    </source>
</evidence>
<evidence type="ECO:0000256" key="1">
    <source>
        <dbReference type="SAM" id="MobiDB-lite"/>
    </source>
</evidence>
<dbReference type="Pfam" id="PF19051">
    <property type="entry name" value="GFO_IDH_MocA_C2"/>
    <property type="match status" value="2"/>
</dbReference>
<dbReference type="PANTHER" id="PTHR43818">
    <property type="entry name" value="BCDNA.GH03377"/>
    <property type="match status" value="1"/>
</dbReference>
<dbReference type="InterPro" id="IPR043906">
    <property type="entry name" value="Gfo/Idh/MocA_OxRdtase_bact_C"/>
</dbReference>
<dbReference type="EMBL" id="DRGL01000075">
    <property type="protein sequence ID" value="HEA23179.1"/>
    <property type="molecule type" value="Genomic_DNA"/>
</dbReference>